<dbReference type="PROSITE" id="PS50112">
    <property type="entry name" value="PAS"/>
    <property type="match status" value="1"/>
</dbReference>
<dbReference type="GO" id="GO:0000156">
    <property type="term" value="F:phosphorelay response regulator activity"/>
    <property type="evidence" value="ECO:0007669"/>
    <property type="project" value="TreeGrafter"/>
</dbReference>
<dbReference type="EMBL" id="MHCN01000007">
    <property type="protein sequence ID" value="OGY22230.1"/>
    <property type="molecule type" value="Genomic_DNA"/>
</dbReference>
<evidence type="ECO:0000256" key="3">
    <source>
        <dbReference type="ARBA" id="ARBA00012438"/>
    </source>
</evidence>
<dbReference type="CDD" id="cd00075">
    <property type="entry name" value="HATPase"/>
    <property type="match status" value="1"/>
</dbReference>
<keyword evidence="7" id="KW-0547">Nucleotide-binding</keyword>
<evidence type="ECO:0000313" key="17">
    <source>
        <dbReference type="Proteomes" id="UP000176299"/>
    </source>
</evidence>
<dbReference type="SUPFAM" id="SSF55785">
    <property type="entry name" value="PYP-like sensor domain (PAS domain)"/>
    <property type="match status" value="1"/>
</dbReference>
<dbReference type="GO" id="GO:0000155">
    <property type="term" value="F:phosphorelay sensor kinase activity"/>
    <property type="evidence" value="ECO:0007669"/>
    <property type="project" value="InterPro"/>
</dbReference>
<feature type="transmembrane region" description="Helical" evidence="13">
    <location>
        <begin position="84"/>
        <end position="103"/>
    </location>
</feature>
<dbReference type="InterPro" id="IPR003661">
    <property type="entry name" value="HisK_dim/P_dom"/>
</dbReference>
<comment type="subcellular location">
    <subcellularLocation>
        <location evidence="2">Membrane</location>
        <topology evidence="2">Multi-pass membrane protein</topology>
    </subcellularLocation>
</comment>
<dbReference type="GO" id="GO:0005524">
    <property type="term" value="F:ATP binding"/>
    <property type="evidence" value="ECO:0007669"/>
    <property type="project" value="UniProtKB-KW"/>
</dbReference>
<evidence type="ECO:0000256" key="1">
    <source>
        <dbReference type="ARBA" id="ARBA00000085"/>
    </source>
</evidence>
<dbReference type="SMART" id="SM00387">
    <property type="entry name" value="HATPase_c"/>
    <property type="match status" value="1"/>
</dbReference>
<dbReference type="Pfam" id="PF02518">
    <property type="entry name" value="HATPase_c"/>
    <property type="match status" value="1"/>
</dbReference>
<dbReference type="InterPro" id="IPR050351">
    <property type="entry name" value="BphY/WalK/GraS-like"/>
</dbReference>
<evidence type="ECO:0000256" key="9">
    <source>
        <dbReference type="ARBA" id="ARBA00022840"/>
    </source>
</evidence>
<keyword evidence="4" id="KW-0597">Phosphoprotein</keyword>
<accession>A0A1G1W3R4</accession>
<dbReference type="NCBIfam" id="TIGR00229">
    <property type="entry name" value="sensory_box"/>
    <property type="match status" value="1"/>
</dbReference>
<keyword evidence="9" id="KW-0067">ATP-binding</keyword>
<proteinExistence type="predicted"/>
<dbReference type="InterPro" id="IPR036097">
    <property type="entry name" value="HisK_dim/P_sf"/>
</dbReference>
<organism evidence="16 17">
    <name type="scientific">Candidatus Woykebacteria bacterium GWA1_44_8</name>
    <dbReference type="NCBI Taxonomy" id="1802591"/>
    <lineage>
        <taxon>Bacteria</taxon>
        <taxon>Candidatus Woykeibacteriota</taxon>
    </lineage>
</organism>
<evidence type="ECO:0000313" key="16">
    <source>
        <dbReference type="EMBL" id="OGY22230.1"/>
    </source>
</evidence>
<reference evidence="16 17" key="1">
    <citation type="journal article" date="2016" name="Nat. Commun.">
        <title>Thousands of microbial genomes shed light on interconnected biogeochemical processes in an aquifer system.</title>
        <authorList>
            <person name="Anantharaman K."/>
            <person name="Brown C.T."/>
            <person name="Hug L.A."/>
            <person name="Sharon I."/>
            <person name="Castelle C.J."/>
            <person name="Probst A.J."/>
            <person name="Thomas B.C."/>
            <person name="Singh A."/>
            <person name="Wilkins M.J."/>
            <person name="Karaoz U."/>
            <person name="Brodie E.L."/>
            <person name="Williams K.H."/>
            <person name="Hubbard S.S."/>
            <person name="Banfield J.F."/>
        </authorList>
    </citation>
    <scope>NUCLEOTIDE SEQUENCE [LARGE SCALE GENOMIC DNA]</scope>
</reference>
<protein>
    <recommendedName>
        <fullName evidence="3">histidine kinase</fullName>
        <ecNumber evidence="3">2.7.13.3</ecNumber>
    </recommendedName>
</protein>
<evidence type="ECO:0000256" key="7">
    <source>
        <dbReference type="ARBA" id="ARBA00022741"/>
    </source>
</evidence>
<evidence type="ECO:0000259" key="15">
    <source>
        <dbReference type="PROSITE" id="PS50112"/>
    </source>
</evidence>
<comment type="catalytic activity">
    <reaction evidence="1">
        <text>ATP + protein L-histidine = ADP + protein N-phospho-L-histidine.</text>
        <dbReference type="EC" id="2.7.13.3"/>
    </reaction>
</comment>
<dbReference type="PANTHER" id="PTHR42878">
    <property type="entry name" value="TWO-COMPONENT HISTIDINE KINASE"/>
    <property type="match status" value="1"/>
</dbReference>
<dbReference type="SMART" id="SM00388">
    <property type="entry name" value="HisKA"/>
    <property type="match status" value="1"/>
</dbReference>
<dbReference type="Gene3D" id="3.30.450.20">
    <property type="entry name" value="PAS domain"/>
    <property type="match status" value="1"/>
</dbReference>
<keyword evidence="12 13" id="KW-0472">Membrane</keyword>
<evidence type="ECO:0000256" key="10">
    <source>
        <dbReference type="ARBA" id="ARBA00022989"/>
    </source>
</evidence>
<evidence type="ECO:0000259" key="14">
    <source>
        <dbReference type="PROSITE" id="PS50109"/>
    </source>
</evidence>
<feature type="transmembrane region" description="Helical" evidence="13">
    <location>
        <begin position="160"/>
        <end position="180"/>
    </location>
</feature>
<feature type="transmembrane region" description="Helical" evidence="13">
    <location>
        <begin position="22"/>
        <end position="40"/>
    </location>
</feature>
<sequence length="577" mass="64612">MLLDNYPQETERLRRYERFFEAISWAILVASYLVTFLPLGVPVHRLGFTLLVVAVGAVTFVAYRLLPFEKRTGDFRYTFKQKNFLLSLGDHLFATIAIFLTGGIESPFWFVYILTLIAGSLYLPAGAIVVESIEAVSLYLLTVAFLTPHFFGFYEVGFTAQMVIVPLVAVFATVLNYVVAKDLAQEVSGKRVLTEHLKEKATEAIGEQNKLRAIVTSVSDGIFVLDRERRLIFLNKAAENILGVIDQEVIGKDFDKIFSAFDGSKRIKAEEFFSLDDIEKDRVVLAAKDLKFTTNSKERWLRLTATEIKEGKDLGIGCICIFQDISEEKSLEQMKLDFVSIAAHELRTPLTAIRGYLSILMEEVTKKLKPEERSWLEKSFVSTTNLSALVENLLLISGIELQTLKLDMKETDWSVLLQEVVAEFKSQAGQKGLKLEVKITDKLPKLTIDKFRVGEVVTNLISNAITHTKPGGRIWLGTKLKDKEIVTWVKDTGVGIPKEALPHLFTKFFRVSGVLEQGSKGTGLGLYIAKSIIEMHKGRIWVESELGVGSTFSFALPVKSKTKDAGTKVALFAKKQT</sequence>
<keyword evidence="10 13" id="KW-1133">Transmembrane helix</keyword>
<dbReference type="PRINTS" id="PR00344">
    <property type="entry name" value="BCTRLSENSOR"/>
</dbReference>
<dbReference type="InterPro" id="IPR004358">
    <property type="entry name" value="Sig_transdc_His_kin-like_C"/>
</dbReference>
<dbReference type="InterPro" id="IPR036890">
    <property type="entry name" value="HATPase_C_sf"/>
</dbReference>
<feature type="domain" description="PAS" evidence="15">
    <location>
        <begin position="207"/>
        <end position="252"/>
    </location>
</feature>
<feature type="transmembrane region" description="Helical" evidence="13">
    <location>
        <begin position="46"/>
        <end position="63"/>
    </location>
</feature>
<dbReference type="PANTHER" id="PTHR42878:SF7">
    <property type="entry name" value="SENSOR HISTIDINE KINASE GLRK"/>
    <property type="match status" value="1"/>
</dbReference>
<keyword evidence="8" id="KW-0418">Kinase</keyword>
<dbReference type="InterPro" id="IPR005467">
    <property type="entry name" value="His_kinase_dom"/>
</dbReference>
<dbReference type="CDD" id="cd00130">
    <property type="entry name" value="PAS"/>
    <property type="match status" value="1"/>
</dbReference>
<evidence type="ECO:0000256" key="12">
    <source>
        <dbReference type="ARBA" id="ARBA00023136"/>
    </source>
</evidence>
<dbReference type="STRING" id="1802591.A2113_03055"/>
<dbReference type="CDD" id="cd00082">
    <property type="entry name" value="HisKA"/>
    <property type="match status" value="1"/>
</dbReference>
<name>A0A1G1W3R4_9BACT</name>
<dbReference type="Gene3D" id="3.30.565.10">
    <property type="entry name" value="Histidine kinase-like ATPase, C-terminal domain"/>
    <property type="match status" value="1"/>
</dbReference>
<feature type="transmembrane region" description="Helical" evidence="13">
    <location>
        <begin position="136"/>
        <end position="154"/>
    </location>
</feature>
<dbReference type="SMART" id="SM00091">
    <property type="entry name" value="PAS"/>
    <property type="match status" value="1"/>
</dbReference>
<dbReference type="Proteomes" id="UP000176299">
    <property type="component" value="Unassembled WGS sequence"/>
</dbReference>
<feature type="transmembrane region" description="Helical" evidence="13">
    <location>
        <begin position="109"/>
        <end position="129"/>
    </location>
</feature>
<comment type="caution">
    <text evidence="16">The sequence shown here is derived from an EMBL/GenBank/DDBJ whole genome shotgun (WGS) entry which is preliminary data.</text>
</comment>
<dbReference type="FunFam" id="3.30.565.10:FF:000006">
    <property type="entry name" value="Sensor histidine kinase WalK"/>
    <property type="match status" value="1"/>
</dbReference>
<dbReference type="SUPFAM" id="SSF55874">
    <property type="entry name" value="ATPase domain of HSP90 chaperone/DNA topoisomerase II/histidine kinase"/>
    <property type="match status" value="1"/>
</dbReference>
<dbReference type="GO" id="GO:0030295">
    <property type="term" value="F:protein kinase activator activity"/>
    <property type="evidence" value="ECO:0007669"/>
    <property type="project" value="TreeGrafter"/>
</dbReference>
<dbReference type="PROSITE" id="PS50109">
    <property type="entry name" value="HIS_KIN"/>
    <property type="match status" value="1"/>
</dbReference>
<dbReference type="InterPro" id="IPR003594">
    <property type="entry name" value="HATPase_dom"/>
</dbReference>
<keyword evidence="11" id="KW-0902">Two-component regulatory system</keyword>
<gene>
    <name evidence="16" type="ORF">A2113_03055</name>
</gene>
<dbReference type="Gene3D" id="1.10.287.130">
    <property type="match status" value="1"/>
</dbReference>
<evidence type="ECO:0000256" key="2">
    <source>
        <dbReference type="ARBA" id="ARBA00004141"/>
    </source>
</evidence>
<feature type="domain" description="Histidine kinase" evidence="14">
    <location>
        <begin position="341"/>
        <end position="560"/>
    </location>
</feature>
<evidence type="ECO:0000256" key="5">
    <source>
        <dbReference type="ARBA" id="ARBA00022679"/>
    </source>
</evidence>
<keyword evidence="6 13" id="KW-0812">Transmembrane</keyword>
<dbReference type="AlphaFoldDB" id="A0A1G1W3R4"/>
<dbReference type="Pfam" id="PF00512">
    <property type="entry name" value="HisKA"/>
    <property type="match status" value="1"/>
</dbReference>
<dbReference type="EC" id="2.7.13.3" evidence="3"/>
<evidence type="ECO:0000256" key="11">
    <source>
        <dbReference type="ARBA" id="ARBA00023012"/>
    </source>
</evidence>
<dbReference type="GO" id="GO:0016020">
    <property type="term" value="C:membrane"/>
    <property type="evidence" value="ECO:0007669"/>
    <property type="project" value="UniProtKB-SubCell"/>
</dbReference>
<evidence type="ECO:0000256" key="13">
    <source>
        <dbReference type="SAM" id="Phobius"/>
    </source>
</evidence>
<dbReference type="InterPro" id="IPR035965">
    <property type="entry name" value="PAS-like_dom_sf"/>
</dbReference>
<dbReference type="GO" id="GO:0007234">
    <property type="term" value="P:osmosensory signaling via phosphorelay pathway"/>
    <property type="evidence" value="ECO:0007669"/>
    <property type="project" value="TreeGrafter"/>
</dbReference>
<evidence type="ECO:0000256" key="4">
    <source>
        <dbReference type="ARBA" id="ARBA00022553"/>
    </source>
</evidence>
<evidence type="ECO:0000256" key="8">
    <source>
        <dbReference type="ARBA" id="ARBA00022777"/>
    </source>
</evidence>
<keyword evidence="5" id="KW-0808">Transferase</keyword>
<dbReference type="SUPFAM" id="SSF47384">
    <property type="entry name" value="Homodimeric domain of signal transducing histidine kinase"/>
    <property type="match status" value="1"/>
</dbReference>
<dbReference type="InterPro" id="IPR000014">
    <property type="entry name" value="PAS"/>
</dbReference>
<evidence type="ECO:0000256" key="6">
    <source>
        <dbReference type="ARBA" id="ARBA00022692"/>
    </source>
</evidence>
<dbReference type="Pfam" id="PF13426">
    <property type="entry name" value="PAS_9"/>
    <property type="match status" value="1"/>
</dbReference>